<keyword evidence="1" id="KW-0175">Coiled coil</keyword>
<dbReference type="SUPFAM" id="SSF52047">
    <property type="entry name" value="RNI-like"/>
    <property type="match status" value="1"/>
</dbReference>
<name>A0AAV5AKJ3_9AGAM</name>
<gene>
    <name evidence="2" type="ORF">Clacol_007720</name>
</gene>
<proteinExistence type="predicted"/>
<evidence type="ECO:0000313" key="2">
    <source>
        <dbReference type="EMBL" id="GJJ13466.1"/>
    </source>
</evidence>
<evidence type="ECO:0000313" key="3">
    <source>
        <dbReference type="Proteomes" id="UP001050691"/>
    </source>
</evidence>
<keyword evidence="3" id="KW-1185">Reference proteome</keyword>
<evidence type="ECO:0008006" key="4">
    <source>
        <dbReference type="Google" id="ProtNLM"/>
    </source>
</evidence>
<dbReference type="AlphaFoldDB" id="A0AAV5AKJ3"/>
<dbReference type="InterPro" id="IPR032675">
    <property type="entry name" value="LRR_dom_sf"/>
</dbReference>
<dbReference type="Gene3D" id="3.80.10.10">
    <property type="entry name" value="Ribonuclease Inhibitor"/>
    <property type="match status" value="1"/>
</dbReference>
<dbReference type="Proteomes" id="UP001050691">
    <property type="component" value="Unassembled WGS sequence"/>
</dbReference>
<reference evidence="2" key="1">
    <citation type="submission" date="2021-10" db="EMBL/GenBank/DDBJ databases">
        <title>De novo Genome Assembly of Clathrus columnatus (Basidiomycota, Fungi) Using Illumina and Nanopore Sequence Data.</title>
        <authorList>
            <person name="Ogiso-Tanaka E."/>
            <person name="Itagaki H."/>
            <person name="Hosoya T."/>
            <person name="Hosaka K."/>
        </authorList>
    </citation>
    <scope>NUCLEOTIDE SEQUENCE</scope>
    <source>
        <strain evidence="2">MO-923</strain>
    </source>
</reference>
<protein>
    <recommendedName>
        <fullName evidence="4">F-box domain-containing protein</fullName>
    </recommendedName>
</protein>
<evidence type="ECO:0000256" key="1">
    <source>
        <dbReference type="SAM" id="Coils"/>
    </source>
</evidence>
<feature type="coiled-coil region" evidence="1">
    <location>
        <begin position="7"/>
        <end position="55"/>
    </location>
</feature>
<dbReference type="EMBL" id="BPWL01000008">
    <property type="protein sequence ID" value="GJJ13466.1"/>
    <property type="molecule type" value="Genomic_DNA"/>
</dbReference>
<organism evidence="2 3">
    <name type="scientific">Clathrus columnatus</name>
    <dbReference type="NCBI Taxonomy" id="1419009"/>
    <lineage>
        <taxon>Eukaryota</taxon>
        <taxon>Fungi</taxon>
        <taxon>Dikarya</taxon>
        <taxon>Basidiomycota</taxon>
        <taxon>Agaricomycotina</taxon>
        <taxon>Agaricomycetes</taxon>
        <taxon>Phallomycetidae</taxon>
        <taxon>Phallales</taxon>
        <taxon>Clathraceae</taxon>
        <taxon>Clathrus</taxon>
    </lineage>
</organism>
<accession>A0AAV5AKJ3</accession>
<comment type="caution">
    <text evidence="2">The sequence shown here is derived from an EMBL/GenBank/DDBJ whole genome shotgun (WGS) entry which is preliminary data.</text>
</comment>
<sequence>MSDPVDRTVVTDEIQSLTQNITRLETKKSILLGQLEKLDVELNALQNQRAKLESRIAAIWTLPNEILAYIFELGASEQEAAGEHIEASKNDDDSNDTGIQDIQILVSHVSRHFRNVALNTPVLWSSIHVLDLKPPRLDYISTCLQRSGSLPVSISLDCEDDDSEYKATELPTTPVEDAMGRIKPNMYRLKRFMARFRSFDALHRVMLYLDQPAPQLEALELSEVDFERTFDAETLFSPGYLSEPLTLFQGNIPKLTSVMLDGVHVSWSQCNFKNLVVLCLGYHTADVRPTYEEFRTIIQNSPSLRELSLQGSSPIFSEDVSMSSLYEPFPLESLEELRVSDVSSDYASLLISLLRAPNLKSLILSELDTNDYSSLLDHISGPPVLYPNLISLKLVCIEASDMAATRLLRAYPKLEWLGLYAIHGCPQWVALLESAGEHLCPALKCLRCVKIDLEDIKDVFSKRKEANIPLPKLELDRREEDFMSQYP</sequence>